<evidence type="ECO:0000256" key="1">
    <source>
        <dbReference type="SAM" id="MobiDB-lite"/>
    </source>
</evidence>
<sequence>MQPQNTRAFPVQECATPRIPTPSSLHTQSVPTASNVQITPRSSSFTFTHRLPNFSAIPPLQPASGFLTITGQPPFHWANIYPPCAPSAGSMQTLHNALTHFRELTHLRELETCTCAPSVQPEVHPQILIRDLDEIIGGLEGNTLARDQSILDQIARAAYLAVHGDFVDDESLASPTPASPGLPVSSVQLQRDTRNLDEVTGGWKNTIPRGQGVLGPTVQFTYDGTDRRVPLTYAGAHASPVGELSAEEEYKTRQPGLLESLDDPELSLDGTVSPRQPAPAPRPPTPQPLHSSAPTKTPTGESLVEWGWRMFLADALPDIEDNEPEVMETFPVLDQWYQENFVTPGFGTAPPQYYPPSKMNFVPTRPSTPVNVDVNVDRTRLPSVPARMHRNIAMPSVFKYSLPPVACSPDAPTSMGRTSSLPAIPIALAPRQTLEKKLGTYGEKRRTPTALEASRSTSRKMTISSAESRKRRRGAEDEDSDEENVRRMVNRQETEPTLRHTALQRSRLNVLSQRVLVPTEKVEDP</sequence>
<evidence type="ECO:0000313" key="2">
    <source>
        <dbReference type="EMBL" id="RDB23370.1"/>
    </source>
</evidence>
<gene>
    <name evidence="2" type="ORF">Hypma_009413</name>
</gene>
<feature type="compositionally biased region" description="Polar residues" evidence="1">
    <location>
        <begin position="289"/>
        <end position="299"/>
    </location>
</feature>
<feature type="region of interest" description="Disordered" evidence="1">
    <location>
        <begin position="171"/>
        <end position="190"/>
    </location>
</feature>
<feature type="region of interest" description="Disordered" evidence="1">
    <location>
        <begin position="438"/>
        <end position="501"/>
    </location>
</feature>
<comment type="caution">
    <text evidence="2">The sequence shown here is derived from an EMBL/GenBank/DDBJ whole genome shotgun (WGS) entry which is preliminary data.</text>
</comment>
<dbReference type="EMBL" id="LUEZ02000046">
    <property type="protein sequence ID" value="RDB23370.1"/>
    <property type="molecule type" value="Genomic_DNA"/>
</dbReference>
<feature type="region of interest" description="Disordered" evidence="1">
    <location>
        <begin position="198"/>
        <end position="218"/>
    </location>
</feature>
<proteinExistence type="predicted"/>
<protein>
    <submittedName>
        <fullName evidence="2">Uncharacterized protein</fullName>
    </submittedName>
</protein>
<evidence type="ECO:0000313" key="3">
    <source>
        <dbReference type="Proteomes" id="UP000076154"/>
    </source>
</evidence>
<name>A0A369JQ52_HYPMA</name>
<dbReference type="AlphaFoldDB" id="A0A369JQ52"/>
<reference evidence="2" key="1">
    <citation type="submission" date="2018-04" db="EMBL/GenBank/DDBJ databases">
        <title>Whole genome sequencing of Hypsizygus marmoreus.</title>
        <authorList>
            <person name="Choi I.-G."/>
            <person name="Min B."/>
            <person name="Kim J.-G."/>
            <person name="Kim S."/>
            <person name="Oh Y.-L."/>
            <person name="Kong W.-S."/>
            <person name="Park H."/>
            <person name="Jeong J."/>
            <person name="Song E.-S."/>
        </authorList>
    </citation>
    <scope>NUCLEOTIDE SEQUENCE [LARGE SCALE GENOMIC DNA]</scope>
    <source>
        <strain evidence="2">51987-8</strain>
    </source>
</reference>
<feature type="compositionally biased region" description="Polar residues" evidence="1">
    <location>
        <begin position="454"/>
        <end position="466"/>
    </location>
</feature>
<feature type="compositionally biased region" description="Basic and acidic residues" evidence="1">
    <location>
        <begin position="483"/>
        <end position="498"/>
    </location>
</feature>
<organism evidence="2 3">
    <name type="scientific">Hypsizygus marmoreus</name>
    <name type="common">White beech mushroom</name>
    <name type="synonym">Agaricus marmoreus</name>
    <dbReference type="NCBI Taxonomy" id="39966"/>
    <lineage>
        <taxon>Eukaryota</taxon>
        <taxon>Fungi</taxon>
        <taxon>Dikarya</taxon>
        <taxon>Basidiomycota</taxon>
        <taxon>Agaricomycotina</taxon>
        <taxon>Agaricomycetes</taxon>
        <taxon>Agaricomycetidae</taxon>
        <taxon>Agaricales</taxon>
        <taxon>Tricholomatineae</taxon>
        <taxon>Lyophyllaceae</taxon>
        <taxon>Hypsizygus</taxon>
    </lineage>
</organism>
<feature type="compositionally biased region" description="Pro residues" evidence="1">
    <location>
        <begin position="276"/>
        <end position="287"/>
    </location>
</feature>
<keyword evidence="3" id="KW-1185">Reference proteome</keyword>
<feature type="region of interest" description="Disordered" evidence="1">
    <location>
        <begin position="259"/>
        <end position="299"/>
    </location>
</feature>
<dbReference type="Proteomes" id="UP000076154">
    <property type="component" value="Unassembled WGS sequence"/>
</dbReference>
<accession>A0A369JQ52</accession>
<dbReference type="InParanoid" id="A0A369JQ52"/>